<evidence type="ECO:0000256" key="1">
    <source>
        <dbReference type="ARBA" id="ARBA00022737"/>
    </source>
</evidence>
<comment type="caution">
    <text evidence="3">The sequence shown here is derived from an EMBL/GenBank/DDBJ whole genome shotgun (WGS) entry which is preliminary data.</text>
</comment>
<feature type="repeat" description="RCC1" evidence="2">
    <location>
        <begin position="36"/>
        <end position="94"/>
    </location>
</feature>
<evidence type="ECO:0008006" key="5">
    <source>
        <dbReference type="Google" id="ProtNLM"/>
    </source>
</evidence>
<dbReference type="Proteomes" id="UP000224567">
    <property type="component" value="Unassembled WGS sequence"/>
</dbReference>
<dbReference type="PROSITE" id="PS50012">
    <property type="entry name" value="RCC1_3"/>
    <property type="match status" value="1"/>
</dbReference>
<dbReference type="PANTHER" id="PTHR22872">
    <property type="entry name" value="BTK-BINDING PROTEIN-RELATED"/>
    <property type="match status" value="1"/>
</dbReference>
<keyword evidence="1" id="KW-0677">Repeat</keyword>
<dbReference type="EMBL" id="MLFT02000008">
    <property type="protein sequence ID" value="PHT40668.1"/>
    <property type="molecule type" value="Genomic_DNA"/>
</dbReference>
<evidence type="ECO:0000313" key="3">
    <source>
        <dbReference type="EMBL" id="PHT40668.1"/>
    </source>
</evidence>
<name>A0A2G2W622_CAPBA</name>
<dbReference type="STRING" id="33114.A0A2G2W622"/>
<keyword evidence="4" id="KW-1185">Reference proteome</keyword>
<reference evidence="4" key="2">
    <citation type="journal article" date="2017" name="J. Anim. Genet.">
        <title>Multiple reference genome sequences of hot pepper reveal the massive evolution of plant disease resistance genes by retroduplication.</title>
        <authorList>
            <person name="Kim S."/>
            <person name="Park J."/>
            <person name="Yeom S.-I."/>
            <person name="Kim Y.-M."/>
            <person name="Seo E."/>
            <person name="Kim K.-T."/>
            <person name="Kim M.-S."/>
            <person name="Lee J.M."/>
            <person name="Cheong K."/>
            <person name="Shin H.-S."/>
            <person name="Kim S.-B."/>
            <person name="Han K."/>
            <person name="Lee J."/>
            <person name="Park M."/>
            <person name="Lee H.-A."/>
            <person name="Lee H.-Y."/>
            <person name="Lee Y."/>
            <person name="Oh S."/>
            <person name="Lee J.H."/>
            <person name="Choi E."/>
            <person name="Choi E."/>
            <person name="Lee S.E."/>
            <person name="Jeon J."/>
            <person name="Kim H."/>
            <person name="Choi G."/>
            <person name="Song H."/>
            <person name="Lee J."/>
            <person name="Lee S.-C."/>
            <person name="Kwon J.-K."/>
            <person name="Lee H.-Y."/>
            <person name="Koo N."/>
            <person name="Hong Y."/>
            <person name="Kim R.W."/>
            <person name="Kang W.-H."/>
            <person name="Huh J.H."/>
            <person name="Kang B.-C."/>
            <person name="Yang T.-J."/>
            <person name="Lee Y.-H."/>
            <person name="Bennetzen J.L."/>
            <person name="Choi D."/>
        </authorList>
    </citation>
    <scope>NUCLEOTIDE SEQUENCE [LARGE SCALE GENOMIC DNA]</scope>
    <source>
        <strain evidence="4">cv. PBC81</strain>
    </source>
</reference>
<dbReference type="OrthoDB" id="61110at2759"/>
<accession>A0A2G2W622</accession>
<evidence type="ECO:0000313" key="4">
    <source>
        <dbReference type="Proteomes" id="UP000224567"/>
    </source>
</evidence>
<sequence>MAEQLESESSGSGNLFNKIIAVAAGEAHTLALTANGDVYSWGRGTFGRLGVGSEADHLYPVRINFGLANSNGDKRVKIVGISVGAYHSLAVSGHMSTTLPIAPSIPSKSMMDQYGAGDIISVSLRDSFDFSICFYMVNVQYYLLELIEFAIVLCMCY</sequence>
<dbReference type="InterPro" id="IPR009091">
    <property type="entry name" value="RCC1/BLIP-II"/>
</dbReference>
<gene>
    <name evidence="3" type="ORF">CQW23_19522</name>
</gene>
<dbReference type="InterPro" id="IPR000408">
    <property type="entry name" value="Reg_chr_condens"/>
</dbReference>
<dbReference type="InterPro" id="IPR051625">
    <property type="entry name" value="Signaling_Regulatory_Domain"/>
</dbReference>
<dbReference type="SUPFAM" id="SSF50985">
    <property type="entry name" value="RCC1/BLIP-II"/>
    <property type="match status" value="1"/>
</dbReference>
<protein>
    <recommendedName>
        <fullName evidence="5">Ultraviolet-B receptor UVR8</fullName>
    </recommendedName>
</protein>
<organism evidence="3 4">
    <name type="scientific">Capsicum baccatum</name>
    <name type="common">Peruvian pepper</name>
    <dbReference type="NCBI Taxonomy" id="33114"/>
    <lineage>
        <taxon>Eukaryota</taxon>
        <taxon>Viridiplantae</taxon>
        <taxon>Streptophyta</taxon>
        <taxon>Embryophyta</taxon>
        <taxon>Tracheophyta</taxon>
        <taxon>Spermatophyta</taxon>
        <taxon>Magnoliopsida</taxon>
        <taxon>eudicotyledons</taxon>
        <taxon>Gunneridae</taxon>
        <taxon>Pentapetalae</taxon>
        <taxon>asterids</taxon>
        <taxon>lamiids</taxon>
        <taxon>Solanales</taxon>
        <taxon>Solanaceae</taxon>
        <taxon>Solanoideae</taxon>
        <taxon>Capsiceae</taxon>
        <taxon>Capsicum</taxon>
    </lineage>
</organism>
<dbReference type="Pfam" id="PF00415">
    <property type="entry name" value="RCC1"/>
    <property type="match status" value="1"/>
</dbReference>
<evidence type="ECO:0000256" key="2">
    <source>
        <dbReference type="PROSITE-ProRule" id="PRU00235"/>
    </source>
</evidence>
<dbReference type="Gene3D" id="2.130.10.30">
    <property type="entry name" value="Regulator of chromosome condensation 1/beta-lactamase-inhibitor protein II"/>
    <property type="match status" value="1"/>
</dbReference>
<reference evidence="3 4" key="1">
    <citation type="journal article" date="2017" name="Genome Biol.">
        <title>New reference genome sequences of hot pepper reveal the massive evolution of plant disease-resistance genes by retroduplication.</title>
        <authorList>
            <person name="Kim S."/>
            <person name="Park J."/>
            <person name="Yeom S.I."/>
            <person name="Kim Y.M."/>
            <person name="Seo E."/>
            <person name="Kim K.T."/>
            <person name="Kim M.S."/>
            <person name="Lee J.M."/>
            <person name="Cheong K."/>
            <person name="Shin H.S."/>
            <person name="Kim S.B."/>
            <person name="Han K."/>
            <person name="Lee J."/>
            <person name="Park M."/>
            <person name="Lee H.A."/>
            <person name="Lee H.Y."/>
            <person name="Lee Y."/>
            <person name="Oh S."/>
            <person name="Lee J.H."/>
            <person name="Choi E."/>
            <person name="Choi E."/>
            <person name="Lee S.E."/>
            <person name="Jeon J."/>
            <person name="Kim H."/>
            <person name="Choi G."/>
            <person name="Song H."/>
            <person name="Lee J."/>
            <person name="Lee S.C."/>
            <person name="Kwon J.K."/>
            <person name="Lee H.Y."/>
            <person name="Koo N."/>
            <person name="Hong Y."/>
            <person name="Kim R.W."/>
            <person name="Kang W.H."/>
            <person name="Huh J.H."/>
            <person name="Kang B.C."/>
            <person name="Yang T.J."/>
            <person name="Lee Y.H."/>
            <person name="Bennetzen J.L."/>
            <person name="Choi D."/>
        </authorList>
    </citation>
    <scope>NUCLEOTIDE SEQUENCE [LARGE SCALE GENOMIC DNA]</scope>
    <source>
        <strain evidence="4">cv. PBC81</strain>
    </source>
</reference>
<proteinExistence type="predicted"/>
<dbReference type="AlphaFoldDB" id="A0A2G2W622"/>